<feature type="region of interest" description="Disordered" evidence="2">
    <location>
        <begin position="1185"/>
        <end position="1204"/>
    </location>
</feature>
<feature type="region of interest" description="Disordered" evidence="2">
    <location>
        <begin position="688"/>
        <end position="736"/>
    </location>
</feature>
<evidence type="ECO:0000259" key="5">
    <source>
        <dbReference type="Pfam" id="PF23314"/>
    </source>
</evidence>
<dbReference type="Ensembl" id="ENSBIXT00000024900.1">
    <property type="protein sequence ID" value="ENSBIXP00000035599.1"/>
    <property type="gene ID" value="ENSBIXG00000018911.1"/>
</dbReference>
<dbReference type="InterPro" id="IPR022188">
    <property type="entry name" value="TASOR_DUF3715"/>
</dbReference>
<dbReference type="OMA" id="VPCYIQI"/>
<feature type="compositionally biased region" description="Low complexity" evidence="2">
    <location>
        <begin position="922"/>
        <end position="936"/>
    </location>
</feature>
<dbReference type="GO" id="GO:0045814">
    <property type="term" value="P:negative regulation of gene expression, epigenetic"/>
    <property type="evidence" value="ECO:0007669"/>
    <property type="project" value="InterPro"/>
</dbReference>
<feature type="compositionally biased region" description="Polar residues" evidence="2">
    <location>
        <begin position="2025"/>
        <end position="2038"/>
    </location>
</feature>
<reference evidence="7 8" key="1">
    <citation type="submission" date="2018-11" db="EMBL/GenBank/DDBJ databases">
        <title>Haplotype-resolved cattle genomes.</title>
        <authorList>
            <person name="Low W.Y."/>
            <person name="Tearle R."/>
            <person name="Bickhart D.M."/>
            <person name="Rosen B.D."/>
            <person name="Koren S."/>
            <person name="Rhie A."/>
            <person name="Hiendleder S."/>
            <person name="Phillippy A.M."/>
            <person name="Smith T.P.L."/>
            <person name="Williams J.L."/>
        </authorList>
    </citation>
    <scope>NUCLEOTIDE SEQUENCE [LARGE SCALE GENOMIC DNA]</scope>
</reference>
<evidence type="ECO:0000313" key="7">
    <source>
        <dbReference type="Ensembl" id="ENSBIXP00000035599.1"/>
    </source>
</evidence>
<protein>
    <submittedName>
        <fullName evidence="7">Transcription activation suppressor family member 2</fullName>
    </submittedName>
</protein>
<evidence type="ECO:0000256" key="1">
    <source>
        <dbReference type="ARBA" id="ARBA00008058"/>
    </source>
</evidence>
<feature type="region of interest" description="Disordered" evidence="2">
    <location>
        <begin position="877"/>
        <end position="977"/>
    </location>
</feature>
<dbReference type="InterPro" id="IPR022168">
    <property type="entry name" value="GARIL-like_Rab2B-bd"/>
</dbReference>
<feature type="region of interest" description="Disordered" evidence="2">
    <location>
        <begin position="1955"/>
        <end position="1994"/>
    </location>
</feature>
<feature type="domain" description="Golgi associated RAB2 interactor protein-like Rab2B-binding" evidence="3">
    <location>
        <begin position="1384"/>
        <end position="1432"/>
    </location>
</feature>
<evidence type="ECO:0000259" key="3">
    <source>
        <dbReference type="Pfam" id="PF12480"/>
    </source>
</evidence>
<feature type="compositionally biased region" description="Basic and acidic residues" evidence="2">
    <location>
        <begin position="2163"/>
        <end position="2173"/>
    </location>
</feature>
<dbReference type="STRING" id="30522.A0A4W2E855"/>
<comment type="similarity">
    <text evidence="1">Belongs to the TASOR family.</text>
</comment>
<dbReference type="Pfam" id="PF24630">
    <property type="entry name" value="PIN_TASOR"/>
    <property type="match status" value="1"/>
</dbReference>
<evidence type="ECO:0000313" key="8">
    <source>
        <dbReference type="Proteomes" id="UP000314981"/>
    </source>
</evidence>
<feature type="domain" description="TASOR pseudo-PARP" evidence="4">
    <location>
        <begin position="108"/>
        <end position="254"/>
    </location>
</feature>
<feature type="compositionally biased region" description="Basic and acidic residues" evidence="2">
    <location>
        <begin position="2145"/>
        <end position="2155"/>
    </location>
</feature>
<feature type="compositionally biased region" description="Low complexity" evidence="2">
    <location>
        <begin position="1733"/>
        <end position="1743"/>
    </location>
</feature>
<sequence length="2738" mass="300932">MFLPFRPIIYDINREQEYVKNSGGILGENELRPPSQLHPLLEKTETGFISEKIFETVSLSSDSLFQRTVSILHTSYLDSASEHGFQYSQVTLVKNDIFLNEYKAFYQEKKASNYTHEELQETYGFLLFETENQAKLVCQHGLCVGSSAITTLGDPAKGVYISKYSDYLHARPWYHGKSGYVVIFNLIKGKVKFVSENYTANYTSPSSGYDCHVAANTNKISHKTSHFRTFELSQYYLYELSGSTVTERPRQICPYLIVAFQYREPKKMAAPAHDHKSILELRENVLISPWKGKLIIQGCLLCDITLWSSYGTAVPKQLPHELDFKYVMKVSSLKERLPEAAFKKQNYMEHKVCCQDMCFNMYEVELSNKRGEKVDKLIESIKREQLAIIKCLEDREFFILLTSSALMYETGFREEQTGLHGLHLFHSPPPAAGLTDLKVEDNISLKVVPVLPALNCALLEAKKSFSEKGISLNTLVKHNFQDLSKVNKSPPLTAASQDGFKETGFSGQVSSGFDLTPPAEKCPLQSLTQLKSYFSNASGYILGVSTVLGLLAERPQSPSISDGICDAGFSLVMTPDPEFHNSEAEGRKDTETGNNSEDVFQARQGALVPLSLAPNLRVQPKRKASKLPMVQSKRVSLYRPFPKRTPARENKGPASSTTLKLVKGQFPQRRKRGAEVLTTQFVQIPKLGRKAQEAPSSKDVPVATNAKRARRRATSPDTPVPTAKPPMKKPPQKQRVNIVKGNQNPRLRKQPQPVFKCTSLQQNPCPPHWRHGVLTTGPIGKSLSSVCSKLFMTEDVLKSHHCTAYRESACRPRRSQAKGETALQLQSEISSGQDVISINTAQPEHVTVAPKAPTETSVVGCDSQALNMLADLALSAATSSTTSPEPRNLSGSLEPPQNSVLLSKEQPLRGTSDHEYHRGVKSQKGGPSPKPSSDQSRLSSDPTVSPEEESVGPGSWAPAEAQPALPKEIHESSDASQSSFVAAEHSYALLLAEHSKRGSPALAFAKTSTKGSDMGTPVGKVIPFLRTKMKSPLQKLSMALAFRHRGRLLPTGTQDFRCSSHTVFCCDGSFKVTFTCEADYSFSLDSKYTNNPLEKTVVRALHGPWNTDLPDNVEEVKLLLHMWVALFYSRQNKVVRSSRKVVEHSNPAKYVSINSTLESFEFGEIEEPSRVERFSVDPLVEASEAPRGHAAEVSCPDADPLRPFTKPSPVRGLELWVQNEQKEMFATVGHQESPESQNFICSYNNEIIRGKAEQESSGKLETSNLVLPCIGNTQANGPSIPGEDETFEPLDNTQVTSYNDTAPQTTFAKTYDEINSPSMICQKSVYSTLESKVDIFHAQRETEADALQGLTQCSSPINKECQPLLEGKGDMGYVMINLEPVTLTLEKSAYMPVQTEAVNRADKPTAFNVELTKQVSPAASLRHPVSTFEKSQMQGLGENPSLAVSGPKGTQYLHASSVRRETLAEETCSLQKGQAVAGSPSPSDNPMVMEALPLAKSPNYLLPREEMKLSQEFLLPTQNLLSISSEEIIEPSQVEVVPSSASAPLGKKDSLNCITSLRNTLCGSSELKKDKSGLNSENISIQSFNSTFTKEAGLSVNGEEVSLKVSEEDSNLDLTLTLSPPTSPREEAPTGEVEQLREAPLPCIDLQEMAEEILVPAEVPFIENRDVNSAANTSVKPAENKEGKGDHLQTVAFILSKETCTLEVAEEVHLASDFPFGSLIEEVSPASSPDPQAPVEEAPPAQATSPCGLKQCDALGEKSTSLSKVESGDLAITEKESSLVTATHPVEQDNSAQVQQMQLSAETPLQLQNRAGRKGRFLILPGDVTQETGQSKCGEGFSLSGKGPDCDGTVTQPACTATYGGSLENLVSSGYPLQPMGVETCSPHPHHRVLETSEPFSPAEIPENKSADMFVSTATPGAVVTSTQSLPEDVLSSDVKTHECCYILVKSLRSDPVAGAEGVQTHRQPEFPKPALPSGGATAAHSTGPSNTGTGFPTQEVPVVRMTHLLDSEDSGAELQGRAVDPGGASSQVLTSSPQGRQEPTCLLQEGSPCAVWDLLRGGLLPTYLQADAHPGTAAHGESASPEPNVSFAPRSGAPPIGGVSEEQLQRLSVGEAGTGGGMGVGVLSDIYYEPLSGDSDQDSVGEYGHPRYNTEESRASQYGHTGKREGASKDSHDSFLSLNTSDHHDWGYASQAPGLETSIPPRSWLGGLKKEATCVPCYVQIRDVCGVPRSYANFTVTRELRDTPRTLHGLRRRPRGMAPCGLLSSWMDTWQRTDDLTQNTLDLEHLRFAHKLKQIVKMGAAQHSALFPSAFPKEPPSQVTTGAFPGTPMPACLGLPPASRSRSPLVVTVVHQMPNHVDRSSSWKKRCGHGRNHLTNSDQNQTASFHLHKLKYNSTLKDSRNDIAVILSEYAEFNKVMLSSRQVVQDTEPPVALGAAMPRELCVCGPQPTSYEDLVADLCSSLRVKLERVVREACSSNFLFYLMETEDKSFFVRTKNILRKGGHTEIEPQHFCQVFQREKGALLVIIRNEDIASHLHQIPSLLKLKHFPRVVFAGVDSPEDILNNTYQELFRTGGFVVSDDKLLETLTLVQLKEIVKILEKLNENGRWKWLLHYRENKKLKEDVRVDSIAHKKNLILKSYQSANIIELLHYHQCDSRPSTKAEHLKCLVNLQVQHIHARFAVFLTEKPVVSREVFENSGILVTDVNDFIENIQKVAAPFRGSYWWLNCSLPRHRRCQQ</sequence>
<feature type="compositionally biased region" description="Polar residues" evidence="2">
    <location>
        <begin position="1980"/>
        <end position="1993"/>
    </location>
</feature>
<feature type="domain" description="TASOR pseudo-PARP" evidence="4">
    <location>
        <begin position="1184"/>
        <end position="1332"/>
    </location>
</feature>
<dbReference type="PANTHER" id="PTHR16207">
    <property type="entry name" value="SET DOMAIN-CONTAINING PROTEIN"/>
    <property type="match status" value="1"/>
</dbReference>
<dbReference type="Pfam" id="PF12509">
    <property type="entry name" value="DUF3715"/>
    <property type="match status" value="3"/>
</dbReference>
<accession>A0A4W2E855</accession>
<feature type="region of interest" description="Disordered" evidence="2">
    <location>
        <begin position="575"/>
        <end position="595"/>
    </location>
</feature>
<dbReference type="InterPro" id="IPR046432">
    <property type="entry name" value="TASOR"/>
</dbReference>
<proteinExistence type="inferred from homology"/>
<evidence type="ECO:0000256" key="2">
    <source>
        <dbReference type="SAM" id="MobiDB-lite"/>
    </source>
</evidence>
<feature type="domain" description="TASOR PIN" evidence="6">
    <location>
        <begin position="2575"/>
        <end position="2714"/>
    </location>
</feature>
<feature type="domain" description="Golgi associated RAB2 interactor protein-like Rab2B-binding" evidence="3">
    <location>
        <begin position="363"/>
        <end position="431"/>
    </location>
</feature>
<dbReference type="Proteomes" id="UP000314981">
    <property type="component" value="Chromosome 13"/>
</dbReference>
<feature type="region of interest" description="Disordered" evidence="2">
    <location>
        <begin position="2134"/>
        <end position="2173"/>
    </location>
</feature>
<reference evidence="7" key="3">
    <citation type="submission" date="2025-09" db="UniProtKB">
        <authorList>
            <consortium name="Ensembl"/>
        </authorList>
    </citation>
    <scope>IDENTIFICATION</scope>
</reference>
<feature type="domain" description="TASOR alpha/beta" evidence="5">
    <location>
        <begin position="2478"/>
        <end position="2571"/>
    </location>
</feature>
<keyword evidence="8" id="KW-1185">Reference proteome</keyword>
<gene>
    <name evidence="7" type="primary">TASOR2</name>
</gene>
<evidence type="ECO:0000259" key="4">
    <source>
        <dbReference type="Pfam" id="PF12509"/>
    </source>
</evidence>
<feature type="compositionally biased region" description="Polar residues" evidence="2">
    <location>
        <begin position="889"/>
        <end position="901"/>
    </location>
</feature>
<organism evidence="7 8">
    <name type="scientific">Bos indicus x Bos taurus</name>
    <name type="common">Hybrid cattle</name>
    <dbReference type="NCBI Taxonomy" id="30522"/>
    <lineage>
        <taxon>Eukaryota</taxon>
        <taxon>Metazoa</taxon>
        <taxon>Chordata</taxon>
        <taxon>Craniata</taxon>
        <taxon>Vertebrata</taxon>
        <taxon>Euteleostomi</taxon>
        <taxon>Mammalia</taxon>
        <taxon>Eutheria</taxon>
        <taxon>Laurasiatheria</taxon>
        <taxon>Artiodactyla</taxon>
        <taxon>Ruminantia</taxon>
        <taxon>Pecora</taxon>
        <taxon>Bovidae</taxon>
        <taxon>Bovinae</taxon>
        <taxon>Bos</taxon>
    </lineage>
</organism>
<feature type="compositionally biased region" description="Basic and acidic residues" evidence="2">
    <location>
        <begin position="577"/>
        <end position="591"/>
    </location>
</feature>
<dbReference type="Pfam" id="PF23314">
    <property type="entry name" value="TASOR_alpha-beta"/>
    <property type="match status" value="1"/>
</dbReference>
<feature type="region of interest" description="Disordered" evidence="2">
    <location>
        <begin position="1614"/>
        <end position="1634"/>
    </location>
</feature>
<feature type="region of interest" description="Disordered" evidence="2">
    <location>
        <begin position="1721"/>
        <end position="1747"/>
    </location>
</feature>
<dbReference type="GO" id="GO:0005654">
    <property type="term" value="C:nucleoplasm"/>
    <property type="evidence" value="ECO:0007669"/>
    <property type="project" value="TreeGrafter"/>
</dbReference>
<dbReference type="InterPro" id="IPR056242">
    <property type="entry name" value="PIN_TASOR"/>
</dbReference>
<feature type="domain" description="TASOR pseudo-PARP" evidence="4">
    <location>
        <begin position="885"/>
        <end position="1024"/>
    </location>
</feature>
<dbReference type="InterPro" id="IPR056243">
    <property type="entry name" value="TASOR_ab_dom"/>
</dbReference>
<feature type="region of interest" description="Disordered" evidence="2">
    <location>
        <begin position="2014"/>
        <end position="2041"/>
    </location>
</feature>
<evidence type="ECO:0000259" key="6">
    <source>
        <dbReference type="Pfam" id="PF24630"/>
    </source>
</evidence>
<name>A0A4W2E855_BOBOX</name>
<reference evidence="7" key="2">
    <citation type="submission" date="2025-08" db="UniProtKB">
        <authorList>
            <consortium name="Ensembl"/>
        </authorList>
    </citation>
    <scope>IDENTIFICATION</scope>
</reference>
<dbReference type="PANTHER" id="PTHR16207:SF10">
    <property type="entry name" value="PROTEIN TASOR 2"/>
    <property type="match status" value="1"/>
</dbReference>
<dbReference type="Pfam" id="PF12480">
    <property type="entry name" value="GARIL_Rab2_bd"/>
    <property type="match status" value="2"/>
</dbReference>
<feature type="region of interest" description="Disordered" evidence="2">
    <location>
        <begin position="2072"/>
        <end position="2099"/>
    </location>
</feature>